<name>E0RQJ9_WINT6</name>
<dbReference type="RefSeq" id="WP_013313344.1">
    <property type="nucleotide sequence ID" value="NC_014484.1"/>
</dbReference>
<sequence>MHVHYVEIVSTSVEAQCSFLKQVYGLSCDTMVEDLGNARVATMPNGVLVGVRSPLGDHEQPIVRTYFEVSDIMAAVRRAEAAGALIAYPPTKQGETGTWAICILDGIQYGLWQK</sequence>
<dbReference type="HOGENOM" id="CLU_2119595_0_0_12"/>
<dbReference type="EMBL" id="CP001698">
    <property type="protein sequence ID" value="ADN01503.1"/>
    <property type="molecule type" value="Genomic_DNA"/>
</dbReference>
<organism evidence="2 3">
    <name type="scientific">Winmispira thermophila (strain ATCC 49972 / DSM 6192 / RI 19.B1)</name>
    <name type="common">Spirochaeta thermophila</name>
    <dbReference type="NCBI Taxonomy" id="665571"/>
    <lineage>
        <taxon>Bacteria</taxon>
        <taxon>Pseudomonadati</taxon>
        <taxon>Spirochaetota</taxon>
        <taxon>Spirochaetia</taxon>
        <taxon>Winmispirales</taxon>
        <taxon>Winmispiraceae</taxon>
        <taxon>Winmispira</taxon>
    </lineage>
</organism>
<dbReference type="AlphaFoldDB" id="E0RQJ9"/>
<dbReference type="KEGG" id="sta:STHERM_c05340"/>
<feature type="domain" description="VOC" evidence="1">
    <location>
        <begin position="2"/>
        <end position="114"/>
    </location>
</feature>
<dbReference type="SUPFAM" id="SSF54593">
    <property type="entry name" value="Glyoxalase/Bleomycin resistance protein/Dihydroxybiphenyl dioxygenase"/>
    <property type="match status" value="1"/>
</dbReference>
<dbReference type="InterPro" id="IPR029068">
    <property type="entry name" value="Glyas_Bleomycin-R_OHBP_Dase"/>
</dbReference>
<reference key="1">
    <citation type="submission" date="2009-08" db="EMBL/GenBank/DDBJ databases">
        <title>The genome sequence of Spirochaeta thermophila DSM6192.</title>
        <authorList>
            <person name="Angelov A."/>
            <person name="Mientus M."/>
            <person name="Wittenberg S."/>
            <person name="Lehmann R."/>
            <person name="Liesegang H."/>
            <person name="Daniel R."/>
            <person name="Liebl W."/>
        </authorList>
    </citation>
    <scope>NUCLEOTIDE SEQUENCE</scope>
    <source>
        <strain>DSM 6192</strain>
    </source>
</reference>
<evidence type="ECO:0000313" key="3">
    <source>
        <dbReference type="Proteomes" id="UP000001296"/>
    </source>
</evidence>
<evidence type="ECO:0000259" key="1">
    <source>
        <dbReference type="PROSITE" id="PS51819"/>
    </source>
</evidence>
<protein>
    <recommendedName>
        <fullName evidence="1">VOC domain-containing protein</fullName>
    </recommendedName>
</protein>
<reference evidence="2 3" key="2">
    <citation type="journal article" date="2010" name="J. Bacteriol.">
        <title>Genome sequence of the polysaccharide-degrading, thermophilic anaerobe Spirochaeta thermophila DSM 6192.</title>
        <authorList>
            <person name="Angelov A."/>
            <person name="Liebl S."/>
            <person name="Ballschmiter M."/>
            <person name="Bomeke M."/>
            <person name="Lehmann R."/>
            <person name="Liesegang H."/>
            <person name="Daniel R."/>
            <person name="Liebl W."/>
        </authorList>
    </citation>
    <scope>NUCLEOTIDE SEQUENCE [LARGE SCALE GENOMIC DNA]</scope>
    <source>
        <strain evidence="3">ATCC 49972 / DSM 6192 / RI 19.B1</strain>
    </source>
</reference>
<dbReference type="Proteomes" id="UP000001296">
    <property type="component" value="Chromosome"/>
</dbReference>
<dbReference type="InterPro" id="IPR037523">
    <property type="entry name" value="VOC_core"/>
</dbReference>
<dbReference type="PaxDb" id="665571-STHERM_c05340"/>
<accession>E0RQJ9</accession>
<proteinExistence type="predicted"/>
<dbReference type="PROSITE" id="PS51819">
    <property type="entry name" value="VOC"/>
    <property type="match status" value="1"/>
</dbReference>
<gene>
    <name evidence="2" type="ordered locus">STHERM_c05340</name>
</gene>
<evidence type="ECO:0000313" key="2">
    <source>
        <dbReference type="EMBL" id="ADN01503.1"/>
    </source>
</evidence>
<dbReference type="Gene3D" id="3.10.180.10">
    <property type="entry name" value="2,3-Dihydroxybiphenyl 1,2-Dioxygenase, domain 1"/>
    <property type="match status" value="1"/>
</dbReference>